<proteinExistence type="predicted"/>
<accession>A0ABQ3U260</accession>
<comment type="caution">
    <text evidence="2">The sequence shown here is derived from an EMBL/GenBank/DDBJ whole genome shotgun (WGS) entry which is preliminary data.</text>
</comment>
<keyword evidence="3" id="KW-1185">Reference proteome</keyword>
<protein>
    <recommendedName>
        <fullName evidence="1">Tn3 transposase DDE domain-containing protein</fullName>
    </recommendedName>
</protein>
<evidence type="ECO:0000259" key="1">
    <source>
        <dbReference type="Pfam" id="PF01526"/>
    </source>
</evidence>
<dbReference type="InterPro" id="IPR002513">
    <property type="entry name" value="Tn3_Tnp_DDE_dom"/>
</dbReference>
<feature type="domain" description="Tn3 transposase DDE" evidence="1">
    <location>
        <begin position="1"/>
        <end position="55"/>
    </location>
</feature>
<name>A0ABQ3U260_STRHY</name>
<dbReference type="Pfam" id="PF01526">
    <property type="entry name" value="DDE_Tnp_Tn3"/>
    <property type="match status" value="1"/>
</dbReference>
<dbReference type="Proteomes" id="UP001054854">
    <property type="component" value="Unassembled WGS sequence"/>
</dbReference>
<gene>
    <name evidence="2" type="ORF">TPA0910_41350</name>
</gene>
<reference evidence="2" key="1">
    <citation type="submission" date="2024-05" db="EMBL/GenBank/DDBJ databases">
        <title>Whole genome shotgun sequence of Streptomyces hygroscopicus NBRC 113678.</title>
        <authorList>
            <person name="Komaki H."/>
            <person name="Tamura T."/>
        </authorList>
    </citation>
    <scope>NUCLEOTIDE SEQUENCE</scope>
    <source>
        <strain evidence="2">N11-34</strain>
    </source>
</reference>
<dbReference type="EMBL" id="BNEK01000003">
    <property type="protein sequence ID" value="GHJ29702.1"/>
    <property type="molecule type" value="Genomic_DNA"/>
</dbReference>
<evidence type="ECO:0000313" key="2">
    <source>
        <dbReference type="EMBL" id="GHJ29702.1"/>
    </source>
</evidence>
<sequence>MECNALLTNAGIFHNALDIAEIVRRLLKEGWETDPEELVHISPYLTEHINRFGEYSTHELGIQAEAYDPKLDVDFTPLHEQDLAAADFGQAA</sequence>
<organism evidence="2 3">
    <name type="scientific">Streptomyces hygroscopicus</name>
    <dbReference type="NCBI Taxonomy" id="1912"/>
    <lineage>
        <taxon>Bacteria</taxon>
        <taxon>Bacillati</taxon>
        <taxon>Actinomycetota</taxon>
        <taxon>Actinomycetes</taxon>
        <taxon>Kitasatosporales</taxon>
        <taxon>Streptomycetaceae</taxon>
        <taxon>Streptomyces</taxon>
        <taxon>Streptomyces violaceusniger group</taxon>
    </lineage>
</organism>
<evidence type="ECO:0000313" key="3">
    <source>
        <dbReference type="Proteomes" id="UP001054854"/>
    </source>
</evidence>